<proteinExistence type="predicted"/>
<sequence>MKERPILEYALHPADGSRVTPEAYLNEYGNLPPGVRPAVRCPVCHEDVRIARLHDRAQTRHFVHASGMEALCPLVNHGMPDAVPVMQRAPDAARERRHRDDFLAHWRLHLQAMREVAPEFSVLRFTRAIEHADVLRLWACPTLAQADVPYILLVLSAFIAAVPGPPYRAWLRFWFDASVKEVADLRAPRDMPARLFRLRYRGTQAAMFPDARHLIEWAEVPMAADFLNQATPRFLSSEVFAFEAFARQNRLRAANEEKLTPRSE</sequence>
<dbReference type="OrthoDB" id="9008811at2"/>
<evidence type="ECO:0000313" key="2">
    <source>
        <dbReference type="Proteomes" id="UP000192911"/>
    </source>
</evidence>
<name>A0A1X7DPZ6_TRICW</name>
<keyword evidence="2" id="KW-1185">Reference proteome</keyword>
<accession>A0A1X7DPZ6</accession>
<dbReference type="Proteomes" id="UP000192911">
    <property type="component" value="Unassembled WGS sequence"/>
</dbReference>
<evidence type="ECO:0000313" key="1">
    <source>
        <dbReference type="EMBL" id="SMF19097.1"/>
    </source>
</evidence>
<gene>
    <name evidence="1" type="ORF">SAMN06295900_103483</name>
</gene>
<dbReference type="RefSeq" id="WP_102623055.1">
    <property type="nucleotide sequence ID" value="NZ_BSQD01000003.1"/>
</dbReference>
<reference evidence="2" key="1">
    <citation type="submission" date="2017-04" db="EMBL/GenBank/DDBJ databases">
        <authorList>
            <person name="Varghese N."/>
            <person name="Submissions S."/>
        </authorList>
    </citation>
    <scope>NUCLEOTIDE SEQUENCE [LARGE SCALE GENOMIC DNA]</scope>
    <source>
        <strain evidence="2">Ballard 720</strain>
    </source>
</reference>
<organism evidence="1 2">
    <name type="scientific">Trinickia caryophylli</name>
    <name type="common">Paraburkholderia caryophylli</name>
    <dbReference type="NCBI Taxonomy" id="28094"/>
    <lineage>
        <taxon>Bacteria</taxon>
        <taxon>Pseudomonadati</taxon>
        <taxon>Pseudomonadota</taxon>
        <taxon>Betaproteobacteria</taxon>
        <taxon>Burkholderiales</taxon>
        <taxon>Burkholderiaceae</taxon>
        <taxon>Trinickia</taxon>
    </lineage>
</organism>
<dbReference type="EMBL" id="FXAH01000003">
    <property type="protein sequence ID" value="SMF19097.1"/>
    <property type="molecule type" value="Genomic_DNA"/>
</dbReference>
<dbReference type="GeneID" id="95548307"/>
<protein>
    <submittedName>
        <fullName evidence="1">Uncharacterized protein</fullName>
    </submittedName>
</protein>
<dbReference type="AlphaFoldDB" id="A0A1X7DPZ6"/>